<gene>
    <name evidence="1" type="ORF">KPSA3_03191</name>
</gene>
<reference evidence="1 2" key="1">
    <citation type="submission" date="2018-04" db="EMBL/GenBank/DDBJ databases">
        <title>Draft genome sequence of Pseudomonas syringae pv. actinidiae biovar 3 strains isolated from kiwifruit in Kagawa prefecture.</title>
        <authorList>
            <person name="Tabuchi M."/>
            <person name="Saito M."/>
            <person name="Fujiwara S."/>
            <person name="Sasa N."/>
            <person name="Akimitsu K."/>
            <person name="Gomi K."/>
            <person name="Konishi-Sugita S."/>
            <person name="Hamano K."/>
            <person name="Kataoka I."/>
        </authorList>
    </citation>
    <scope>NUCLEOTIDE SEQUENCE [LARGE SCALE GENOMIC DNA]</scope>
    <source>
        <strain evidence="1 2">MAFF212211</strain>
    </source>
</reference>
<dbReference type="EMBL" id="BGKA01000098">
    <property type="protein sequence ID" value="GBH17228.1"/>
    <property type="molecule type" value="Genomic_DNA"/>
</dbReference>
<accession>A0AAN4Q5W2</accession>
<evidence type="ECO:0000313" key="2">
    <source>
        <dbReference type="Proteomes" id="UP000248291"/>
    </source>
</evidence>
<name>A0AAN4Q5W2_PSESF</name>
<organism evidence="1 2">
    <name type="scientific">Pseudomonas syringae pv. actinidiae</name>
    <dbReference type="NCBI Taxonomy" id="103796"/>
    <lineage>
        <taxon>Bacteria</taxon>
        <taxon>Pseudomonadati</taxon>
        <taxon>Pseudomonadota</taxon>
        <taxon>Gammaproteobacteria</taxon>
        <taxon>Pseudomonadales</taxon>
        <taxon>Pseudomonadaceae</taxon>
        <taxon>Pseudomonas</taxon>
        <taxon>Pseudomonas syringae</taxon>
    </lineage>
</organism>
<comment type="caution">
    <text evidence="1">The sequence shown here is derived from an EMBL/GenBank/DDBJ whole genome shotgun (WGS) entry which is preliminary data.</text>
</comment>
<protein>
    <submittedName>
        <fullName evidence="1">Argininosuccinate synthase</fullName>
    </submittedName>
</protein>
<evidence type="ECO:0000313" key="1">
    <source>
        <dbReference type="EMBL" id="GBH17228.1"/>
    </source>
</evidence>
<sequence length="45" mass="5007">MKTFTKLLILRCFTEVTAGALSYGVGSMRLLEIFGMKSKGISDEY</sequence>
<proteinExistence type="predicted"/>
<dbReference type="AlphaFoldDB" id="A0AAN4Q5W2"/>
<dbReference type="Proteomes" id="UP000248291">
    <property type="component" value="Unassembled WGS sequence"/>
</dbReference>